<dbReference type="RefSeq" id="WP_004623665.1">
    <property type="nucleotide sequence ID" value="NZ_AORV01000016.1"/>
</dbReference>
<dbReference type="SUPFAM" id="SSF63829">
    <property type="entry name" value="Calcium-dependent phosphotriesterase"/>
    <property type="match status" value="1"/>
</dbReference>
<proteinExistence type="predicted"/>
<dbReference type="InterPro" id="IPR011042">
    <property type="entry name" value="6-blade_b-propeller_TolB-like"/>
</dbReference>
<dbReference type="Proteomes" id="UP000014155">
    <property type="component" value="Unassembled WGS sequence"/>
</dbReference>
<dbReference type="Gene3D" id="2.120.10.30">
    <property type="entry name" value="TolB, C-terminal domain"/>
    <property type="match status" value="1"/>
</dbReference>
<dbReference type="eggNOG" id="COG1653">
    <property type="taxonomic scope" value="Bacteria"/>
</dbReference>
<gene>
    <name evidence="8" type="ORF">CTER_0317</name>
</gene>
<keyword evidence="8" id="KW-0762">Sugar transport</keyword>
<keyword evidence="8" id="KW-0813">Transport</keyword>
<dbReference type="AlphaFoldDB" id="S0FN46"/>
<dbReference type="Gene3D" id="3.40.190.10">
    <property type="entry name" value="Periplasmic binding protein-like II"/>
    <property type="match status" value="1"/>
</dbReference>
<keyword evidence="3" id="KW-0472">Membrane</keyword>
<evidence type="ECO:0000256" key="7">
    <source>
        <dbReference type="SAM" id="SignalP"/>
    </source>
</evidence>
<keyword evidence="2 7" id="KW-0732">Signal</keyword>
<comment type="caution">
    <text evidence="8">The sequence shown here is derived from an EMBL/GenBank/DDBJ whole genome shotgun (WGS) entry which is preliminary data.</text>
</comment>
<reference evidence="8 9" key="1">
    <citation type="journal article" date="2013" name="Genome Announc.">
        <title>Draft Genome Sequence of the Cellulolytic, Mesophilic, Anaerobic Bacterium Clostridium termitidis Strain CT1112 (DSM 5398).</title>
        <authorList>
            <person name="Lal S."/>
            <person name="Ramachandran U."/>
            <person name="Zhang X."/>
            <person name="Munir R."/>
            <person name="Sparling R."/>
            <person name="Levin D.B."/>
        </authorList>
    </citation>
    <scope>NUCLEOTIDE SEQUENCE [LARGE SCALE GENOMIC DNA]</scope>
    <source>
        <strain evidence="8 9">CT1112</strain>
    </source>
</reference>
<dbReference type="PANTHER" id="PTHR43649">
    <property type="entry name" value="ARABINOSE-BINDING PROTEIN-RELATED"/>
    <property type="match status" value="1"/>
</dbReference>
<evidence type="ECO:0000256" key="6">
    <source>
        <dbReference type="SAM" id="MobiDB-lite"/>
    </source>
</evidence>
<dbReference type="SUPFAM" id="SSF53850">
    <property type="entry name" value="Periplasmic binding protein-like II"/>
    <property type="match status" value="1"/>
</dbReference>
<dbReference type="STRING" id="1195236.CTER_0317"/>
<dbReference type="PATRIC" id="fig|1195236.3.peg.624"/>
<protein>
    <submittedName>
        <fullName evidence="8">ABC-type sugar transport system, periplasmic component</fullName>
    </submittedName>
</protein>
<keyword evidence="5" id="KW-0449">Lipoprotein</keyword>
<feature type="chain" id="PRO_5038651881" evidence="7">
    <location>
        <begin position="21"/>
        <end position="805"/>
    </location>
</feature>
<evidence type="ECO:0000313" key="9">
    <source>
        <dbReference type="Proteomes" id="UP000014155"/>
    </source>
</evidence>
<dbReference type="PROSITE" id="PS51257">
    <property type="entry name" value="PROKAR_LIPOPROTEIN"/>
    <property type="match status" value="1"/>
</dbReference>
<evidence type="ECO:0000256" key="2">
    <source>
        <dbReference type="ARBA" id="ARBA00022729"/>
    </source>
</evidence>
<dbReference type="InterPro" id="IPR006059">
    <property type="entry name" value="SBP"/>
</dbReference>
<dbReference type="Pfam" id="PF01547">
    <property type="entry name" value="SBP_bac_1"/>
    <property type="match status" value="1"/>
</dbReference>
<name>S0FN46_RUMCE</name>
<evidence type="ECO:0000256" key="1">
    <source>
        <dbReference type="ARBA" id="ARBA00022475"/>
    </source>
</evidence>
<dbReference type="InterPro" id="IPR050490">
    <property type="entry name" value="Bact_solute-bd_prot1"/>
</dbReference>
<dbReference type="EMBL" id="AORV01000016">
    <property type="protein sequence ID" value="EMS73665.1"/>
    <property type="molecule type" value="Genomic_DNA"/>
</dbReference>
<sequence length="805" mass="86663">MFKRILGIFLALALTVSVSACGNDKSSRQSQEENAARYIETEIGGSSGLKWPVSSRVNSENQLVFFDRGVGEAGRFVTLSPDGVPGTEFSCSLAGNVRAFALDAQDNIYVLSSEQQQNNIVQNLTVLGSGGEVKQNFELDVLSRPGDGAMAAAGYSDIAVDSAGNIYLTDPTKNIQVLGKDGQKLRTLGSLQYESLDIDADGNIIAGNFGMGKKTIEKLDAATGKSIWAVDLPSQNSGMYMIGSDKIRYSKADKSIYHMSSQNITRYDSTGKLIETAIDFKDYTILAAGYNIIDLCMDAAGNIFVTSSSAPSGGGKITPADGGSPDKAGDGAPSGKTVTGGAKDGKVIVTGGEIKYEIYRYSKDSGSSSIKEKKTITVSVPQSNRALEMAAGKYQKEHPGYRIDVQTYPGQDNSGSDYETYVKNLNTQILSGNGPDIISAAGLPYENYVSKNILANISDIMDNDKDFDINNYYTNIMDALKSDNKLYVLPTEFSFNILMANQEVLDQESIKIDSTKWTWEDFKSIAGKVTQNSGDGGSRAALPAVGPMELLNLFTGGSYSNYIDSQKKNAAFTSKEFTELLTTVKSFTDSSLADSSIKTDMVSVLDAAGRGALVFYPYTITDYNMYALMKSAYKEKLSLYELPSEGASNGKTFTSSSLYAINNNSKYKAESWELLKTLISEEVQAQSTQSGMTQSKGNGNAGGFSINRAAQLKKAQQAIDASAGGKTRMMMKGPNGNISLSPAAMSQSDIDYIDGFISKLNKFANADENINSIIVDETKAFFSGEKSAEETTRLIQDRVNTYLGE</sequence>
<feature type="region of interest" description="Disordered" evidence="6">
    <location>
        <begin position="310"/>
        <end position="340"/>
    </location>
</feature>
<keyword evidence="1" id="KW-1003">Cell membrane</keyword>
<accession>S0FN46</accession>
<evidence type="ECO:0000256" key="4">
    <source>
        <dbReference type="ARBA" id="ARBA00023139"/>
    </source>
</evidence>
<dbReference type="PANTHER" id="PTHR43649:SF33">
    <property type="entry name" value="POLYGALACTURONAN_RHAMNOGALACTURONAN-BINDING PROTEIN YTCQ"/>
    <property type="match status" value="1"/>
</dbReference>
<keyword evidence="9" id="KW-1185">Reference proteome</keyword>
<evidence type="ECO:0000256" key="5">
    <source>
        <dbReference type="ARBA" id="ARBA00023288"/>
    </source>
</evidence>
<evidence type="ECO:0000256" key="3">
    <source>
        <dbReference type="ARBA" id="ARBA00023136"/>
    </source>
</evidence>
<feature type="signal peptide" evidence="7">
    <location>
        <begin position="1"/>
        <end position="20"/>
    </location>
</feature>
<keyword evidence="4" id="KW-0564">Palmitate</keyword>
<evidence type="ECO:0000313" key="8">
    <source>
        <dbReference type="EMBL" id="EMS73665.1"/>
    </source>
</evidence>
<organism evidence="8 9">
    <name type="scientific">Ruminiclostridium cellobioparum subsp. termitidis CT1112</name>
    <dbReference type="NCBI Taxonomy" id="1195236"/>
    <lineage>
        <taxon>Bacteria</taxon>
        <taxon>Bacillati</taxon>
        <taxon>Bacillota</taxon>
        <taxon>Clostridia</taxon>
        <taxon>Eubacteriales</taxon>
        <taxon>Oscillospiraceae</taxon>
        <taxon>Ruminiclostridium</taxon>
    </lineage>
</organism>